<dbReference type="Pfam" id="PF09423">
    <property type="entry name" value="PhoD"/>
    <property type="match status" value="1"/>
</dbReference>
<comment type="caution">
    <text evidence="2">The sequence shown here is derived from an EMBL/GenBank/DDBJ whole genome shotgun (WGS) entry which is preliminary data.</text>
</comment>
<dbReference type="Proteomes" id="UP000631300">
    <property type="component" value="Unassembled WGS sequence"/>
</dbReference>
<proteinExistence type="predicted"/>
<reference evidence="2" key="1">
    <citation type="journal article" date="2014" name="Int. J. Syst. Evol. Microbiol.">
        <title>Complete genome sequence of Corynebacterium casei LMG S-19264T (=DSM 44701T), isolated from a smear-ripened cheese.</title>
        <authorList>
            <consortium name="US DOE Joint Genome Institute (JGI-PGF)"/>
            <person name="Walter F."/>
            <person name="Albersmeier A."/>
            <person name="Kalinowski J."/>
            <person name="Ruckert C."/>
        </authorList>
    </citation>
    <scope>NUCLEOTIDE SEQUENCE</scope>
    <source>
        <strain evidence="2">KCTC 22164</strain>
    </source>
</reference>
<dbReference type="InterPro" id="IPR038607">
    <property type="entry name" value="PhoD-like_sf"/>
</dbReference>
<feature type="domain" description="PhoD-like phosphatase metallophosphatase" evidence="1">
    <location>
        <begin position="126"/>
        <end position="418"/>
    </location>
</feature>
<name>A0A918MV38_9ALTE</name>
<evidence type="ECO:0000259" key="1">
    <source>
        <dbReference type="Pfam" id="PF09423"/>
    </source>
</evidence>
<evidence type="ECO:0000313" key="2">
    <source>
        <dbReference type="EMBL" id="GGW75807.1"/>
    </source>
</evidence>
<dbReference type="EMBL" id="BMXP01000001">
    <property type="protein sequence ID" value="GGW75807.1"/>
    <property type="molecule type" value="Genomic_DNA"/>
</dbReference>
<dbReference type="InterPro" id="IPR052900">
    <property type="entry name" value="Phospholipid_Metab_Enz"/>
</dbReference>
<dbReference type="PANTHER" id="PTHR43606:SF2">
    <property type="entry name" value="ALKALINE PHOSPHATASE FAMILY PROTEIN (AFU_ORTHOLOGUE AFUA_5G03860)"/>
    <property type="match status" value="1"/>
</dbReference>
<dbReference type="CDD" id="cd07389">
    <property type="entry name" value="MPP_PhoD"/>
    <property type="match status" value="1"/>
</dbReference>
<dbReference type="InterPro" id="IPR029052">
    <property type="entry name" value="Metallo-depent_PP-like"/>
</dbReference>
<keyword evidence="3" id="KW-1185">Reference proteome</keyword>
<accession>A0A918MV38</accession>
<dbReference type="InterPro" id="IPR018946">
    <property type="entry name" value="PhoD-like_MPP"/>
</dbReference>
<dbReference type="AlphaFoldDB" id="A0A918MV38"/>
<evidence type="ECO:0000313" key="3">
    <source>
        <dbReference type="Proteomes" id="UP000631300"/>
    </source>
</evidence>
<dbReference type="Gene3D" id="3.60.21.70">
    <property type="entry name" value="PhoD-like phosphatase"/>
    <property type="match status" value="1"/>
</dbReference>
<dbReference type="PANTHER" id="PTHR43606">
    <property type="entry name" value="PHOSPHATASE, PUTATIVE (AFU_ORTHOLOGUE AFUA_6G08710)-RELATED"/>
    <property type="match status" value="1"/>
</dbReference>
<sequence>MAHLIIGHVGTEDARVWVRGDKRKPLAFVTWRCEGEEGSQEEIIVLEERHDFTGVVVLTGLPAATEVHVSVAFGNDKNTQPAQRFIPEFSQGSFSTAPAGNTSRPFSFLLGSCNLHSLGIISSPDSAFERLNQLVDEHHPDFMIHCGDQIYYDIPIPSKLPRIEEYRDKYKDAWEDCVPAAQLLTRCPHYMILDDHEIRNNFHNDMNVNVGSVDYLKCISLKAYREYQHIHNPQTYGNQALYYAFERAHGRFFVMDTRSERYEKEPDNQLIGERQMSKFKAWLAQGSAQQIHFIVTSVPFVGQVRNGDDKWCGKSYMKQREEVIDAIVESGITRVCFLTGDMHTSYYATMDIESHDGTSVTLHEVMSSPLNQLGKSSLSNYRQSFAAVTGNGNKYKVSLDEQHFYDGHSNVVLMNVGQDSLTMNVYRTKKSRSAELQITIGI</sequence>
<organism evidence="2 3">
    <name type="scientific">Alteromonas halophila</name>
    <dbReference type="NCBI Taxonomy" id="516698"/>
    <lineage>
        <taxon>Bacteria</taxon>
        <taxon>Pseudomonadati</taxon>
        <taxon>Pseudomonadota</taxon>
        <taxon>Gammaproteobacteria</taxon>
        <taxon>Alteromonadales</taxon>
        <taxon>Alteromonadaceae</taxon>
        <taxon>Alteromonas/Salinimonas group</taxon>
        <taxon>Alteromonas</taxon>
    </lineage>
</organism>
<reference evidence="2" key="2">
    <citation type="submission" date="2020-09" db="EMBL/GenBank/DDBJ databases">
        <authorList>
            <person name="Sun Q."/>
            <person name="Kim S."/>
        </authorList>
    </citation>
    <scope>NUCLEOTIDE SEQUENCE</scope>
    <source>
        <strain evidence="2">KCTC 22164</strain>
    </source>
</reference>
<dbReference type="SUPFAM" id="SSF56300">
    <property type="entry name" value="Metallo-dependent phosphatases"/>
    <property type="match status" value="1"/>
</dbReference>
<protein>
    <submittedName>
        <fullName evidence="2">Alkaline phosphatase</fullName>
    </submittedName>
</protein>
<gene>
    <name evidence="2" type="ORF">GCM10007391_05240</name>
</gene>
<dbReference type="RefSeq" id="WP_189403520.1">
    <property type="nucleotide sequence ID" value="NZ_BMXP01000001.1"/>
</dbReference>